<evidence type="ECO:0000313" key="3">
    <source>
        <dbReference type="Proteomes" id="UP000078340"/>
    </source>
</evidence>
<evidence type="ECO:0000313" key="2">
    <source>
        <dbReference type="EMBL" id="OAQ81114.1"/>
    </source>
</evidence>
<proteinExistence type="predicted"/>
<accession>A0A179GT78</accession>
<dbReference type="EMBL" id="LSBI01000009">
    <property type="protein sequence ID" value="OAQ81114.1"/>
    <property type="molecule type" value="Genomic_DNA"/>
</dbReference>
<name>A0A179GT78_PURLI</name>
<sequence length="106" mass="11377">MGLFSTHPWLFRHTIVHPWLVLREVRPAVRASTTPATAQRSAGAGTASSGESLSTKRSGRGCSGGSRKRGMALPTKRLAHAAAKRRPSEDQLSCSIVRASVDALWI</sequence>
<organism evidence="2 3">
    <name type="scientific">Purpureocillium lilacinum</name>
    <name type="common">Paecilomyces lilacinus</name>
    <dbReference type="NCBI Taxonomy" id="33203"/>
    <lineage>
        <taxon>Eukaryota</taxon>
        <taxon>Fungi</taxon>
        <taxon>Dikarya</taxon>
        <taxon>Ascomycota</taxon>
        <taxon>Pezizomycotina</taxon>
        <taxon>Sordariomycetes</taxon>
        <taxon>Hypocreomycetidae</taxon>
        <taxon>Hypocreales</taxon>
        <taxon>Ophiocordycipitaceae</taxon>
        <taxon>Purpureocillium</taxon>
    </lineage>
</organism>
<feature type="region of interest" description="Disordered" evidence="1">
    <location>
        <begin position="30"/>
        <end position="92"/>
    </location>
</feature>
<feature type="compositionally biased region" description="Low complexity" evidence="1">
    <location>
        <begin position="36"/>
        <end position="56"/>
    </location>
</feature>
<dbReference type="AlphaFoldDB" id="A0A179GT78"/>
<reference evidence="2 3" key="1">
    <citation type="submission" date="2016-02" db="EMBL/GenBank/DDBJ databases">
        <title>Biosynthesis of antibiotic leucinostatins and their inhibition on Phytophthora in bio-control Purpureocillium lilacinum.</title>
        <authorList>
            <person name="Wang G."/>
            <person name="Liu Z."/>
            <person name="Lin R."/>
            <person name="Li E."/>
            <person name="Mao Z."/>
            <person name="Ling J."/>
            <person name="Yin W."/>
            <person name="Xie B."/>
        </authorList>
    </citation>
    <scope>NUCLEOTIDE SEQUENCE [LARGE SCALE GENOMIC DNA]</scope>
    <source>
        <strain evidence="2">PLFJ-1</strain>
    </source>
</reference>
<gene>
    <name evidence="2" type="ORF">VFPFJ_09569</name>
</gene>
<evidence type="ECO:0000256" key="1">
    <source>
        <dbReference type="SAM" id="MobiDB-lite"/>
    </source>
</evidence>
<comment type="caution">
    <text evidence="2">The sequence shown here is derived from an EMBL/GenBank/DDBJ whole genome shotgun (WGS) entry which is preliminary data.</text>
</comment>
<dbReference type="Proteomes" id="UP000078340">
    <property type="component" value="Unassembled WGS sequence"/>
</dbReference>
<protein>
    <submittedName>
        <fullName evidence="2">Uncharacterized protein</fullName>
    </submittedName>
</protein>